<evidence type="ECO:0000256" key="3">
    <source>
        <dbReference type="ARBA" id="ARBA00009662"/>
    </source>
</evidence>
<dbReference type="Pfam" id="PF04752">
    <property type="entry name" value="ChaC"/>
    <property type="match status" value="1"/>
</dbReference>
<dbReference type="GO" id="GO:0005794">
    <property type="term" value="C:Golgi apparatus"/>
    <property type="evidence" value="ECO:0007669"/>
    <property type="project" value="UniProtKB-SubCell"/>
</dbReference>
<dbReference type="GO" id="GO:0003839">
    <property type="term" value="F:gamma-glutamylcyclotransferase activity"/>
    <property type="evidence" value="ECO:0007669"/>
    <property type="project" value="UniProtKB-UniRule"/>
</dbReference>
<evidence type="ECO:0000313" key="15">
    <source>
        <dbReference type="Proteomes" id="UP001460270"/>
    </source>
</evidence>
<dbReference type="FunFam" id="3.10.490.10:FF:000005">
    <property type="entry name" value="Gamma-glutamylcyclotransferase"/>
    <property type="match status" value="1"/>
</dbReference>
<keyword evidence="6" id="KW-0524">Neurogenesis</keyword>
<keyword evidence="10 13" id="KW-0456">Lyase</keyword>
<dbReference type="GO" id="GO:0007399">
    <property type="term" value="P:nervous system development"/>
    <property type="evidence" value="ECO:0007669"/>
    <property type="project" value="UniProtKB-KW"/>
</dbReference>
<evidence type="ECO:0000256" key="2">
    <source>
        <dbReference type="ARBA" id="ARBA00004601"/>
    </source>
</evidence>
<dbReference type="InterPro" id="IPR036568">
    <property type="entry name" value="GGCT-like_sf"/>
</dbReference>
<evidence type="ECO:0000256" key="6">
    <source>
        <dbReference type="ARBA" id="ARBA00022902"/>
    </source>
</evidence>
<evidence type="ECO:0000256" key="1">
    <source>
        <dbReference type="ARBA" id="ARBA00004514"/>
    </source>
</evidence>
<dbReference type="EC" id="4.3.2.7" evidence="13"/>
<dbReference type="SUPFAM" id="SSF110857">
    <property type="entry name" value="Gamma-glutamyl cyclotransferase-like"/>
    <property type="match status" value="1"/>
</dbReference>
<dbReference type="Gene3D" id="3.10.490.10">
    <property type="entry name" value="Gamma-glutamyl cyclotransferase-like"/>
    <property type="match status" value="1"/>
</dbReference>
<keyword evidence="5" id="KW-0053">Apoptosis</keyword>
<keyword evidence="9" id="KW-0834">Unfolded protein response</keyword>
<gene>
    <name evidence="14" type="ORF">WMY93_008157</name>
</gene>
<dbReference type="GO" id="GO:0005829">
    <property type="term" value="C:cytosol"/>
    <property type="evidence" value="ECO:0007669"/>
    <property type="project" value="UniProtKB-SubCell"/>
</dbReference>
<evidence type="ECO:0000256" key="5">
    <source>
        <dbReference type="ARBA" id="ARBA00022703"/>
    </source>
</evidence>
<keyword evidence="8" id="KW-0333">Golgi apparatus</keyword>
<organism evidence="14 15">
    <name type="scientific">Mugilogobius chulae</name>
    <name type="common">yellowstripe goby</name>
    <dbReference type="NCBI Taxonomy" id="88201"/>
    <lineage>
        <taxon>Eukaryota</taxon>
        <taxon>Metazoa</taxon>
        <taxon>Chordata</taxon>
        <taxon>Craniata</taxon>
        <taxon>Vertebrata</taxon>
        <taxon>Euteleostomi</taxon>
        <taxon>Actinopterygii</taxon>
        <taxon>Neopterygii</taxon>
        <taxon>Teleostei</taxon>
        <taxon>Neoteleostei</taxon>
        <taxon>Acanthomorphata</taxon>
        <taxon>Gobiaria</taxon>
        <taxon>Gobiiformes</taxon>
        <taxon>Gobioidei</taxon>
        <taxon>Gobiidae</taxon>
        <taxon>Gobionellinae</taxon>
        <taxon>Mugilogobius</taxon>
    </lineage>
</organism>
<keyword evidence="4" id="KW-0963">Cytoplasm</keyword>
<comment type="function">
    <text evidence="12">Catalyzes the cleavage of glutathione into 5-oxo-L-proline and a Cys-Gly dipeptide. Acts specifically on glutathione, but not on other gamma-glutamyl peptides. Glutathione depletion is an important factor for apoptosis initiation and execution. Acts as a pro-apoptotic component of the unfolded protein response pathway by mediating the pro-apoptotic effects of the ATF4-ATF3-DDIT3/CHOP cascade. Negative regulator of Notch signaling pathway involved in embryonic neurogenesis: acts by inhibiting Notch cleavage by furin, maintaining Notch in an immature inactive form, thereby promoting neurogenesis in embryos.</text>
</comment>
<evidence type="ECO:0000313" key="14">
    <source>
        <dbReference type="EMBL" id="KAK7925847.1"/>
    </source>
</evidence>
<dbReference type="PANTHER" id="PTHR12192:SF26">
    <property type="entry name" value="GLUTATHIONE-SPECIFIC GAMMA-GLUTAMYLCYCLOTRANSFERASE 1"/>
    <property type="match status" value="1"/>
</dbReference>
<comment type="catalytic activity">
    <reaction evidence="11 13">
        <text>glutathione = L-cysteinylglycine + 5-oxo-L-proline</text>
        <dbReference type="Rhea" id="RHEA:47724"/>
        <dbReference type="ChEBI" id="CHEBI:57925"/>
        <dbReference type="ChEBI" id="CHEBI:58402"/>
        <dbReference type="ChEBI" id="CHEBI:61694"/>
        <dbReference type="EC" id="4.3.2.7"/>
    </reaction>
</comment>
<accession>A0AAW0PI69</accession>
<reference evidence="15" key="1">
    <citation type="submission" date="2024-04" db="EMBL/GenBank/DDBJ databases">
        <title>Salinicola lusitanus LLJ914,a marine bacterium isolated from the Okinawa Trough.</title>
        <authorList>
            <person name="Li J."/>
        </authorList>
    </citation>
    <scope>NUCLEOTIDE SEQUENCE [LARGE SCALE GENOMIC DNA]</scope>
</reference>
<proteinExistence type="inferred from homology"/>
<evidence type="ECO:0000256" key="7">
    <source>
        <dbReference type="ARBA" id="ARBA00022976"/>
    </source>
</evidence>
<evidence type="ECO:0000256" key="11">
    <source>
        <dbReference type="ARBA" id="ARBA00048073"/>
    </source>
</evidence>
<evidence type="ECO:0000256" key="8">
    <source>
        <dbReference type="ARBA" id="ARBA00023034"/>
    </source>
</evidence>
<evidence type="ECO:0000256" key="13">
    <source>
        <dbReference type="RuleBase" id="RU363081"/>
    </source>
</evidence>
<dbReference type="GO" id="GO:0061928">
    <property type="term" value="F:glutathione specific gamma-glutamylcyclotransferase activity"/>
    <property type="evidence" value="ECO:0007669"/>
    <property type="project" value="UniProtKB-EC"/>
</dbReference>
<dbReference type="CDD" id="cd06661">
    <property type="entry name" value="GGCT_like"/>
    <property type="match status" value="1"/>
</dbReference>
<protein>
    <recommendedName>
        <fullName evidence="13">Gamma-glutamylcyclotransferase</fullName>
        <ecNumber evidence="13">4.3.2.7</ecNumber>
    </recommendedName>
</protein>
<evidence type="ECO:0000256" key="4">
    <source>
        <dbReference type="ARBA" id="ARBA00022490"/>
    </source>
</evidence>
<dbReference type="Proteomes" id="UP001460270">
    <property type="component" value="Unassembled WGS sequence"/>
</dbReference>
<dbReference type="AlphaFoldDB" id="A0AAW0PI69"/>
<keyword evidence="7" id="KW-0914">Notch signaling pathway</keyword>
<dbReference type="InterPro" id="IPR013024">
    <property type="entry name" value="GGCT-like"/>
</dbReference>
<dbReference type="GO" id="GO:0006915">
    <property type="term" value="P:apoptotic process"/>
    <property type="evidence" value="ECO:0007669"/>
    <property type="project" value="UniProtKB-KW"/>
</dbReference>
<comment type="caution">
    <text evidence="14">The sequence shown here is derived from an EMBL/GenBank/DDBJ whole genome shotgun (WGS) entry which is preliminary data.</text>
</comment>
<name>A0AAW0PI69_9GOBI</name>
<dbReference type="GO" id="GO:0006751">
    <property type="term" value="P:glutathione catabolic process"/>
    <property type="evidence" value="ECO:0007669"/>
    <property type="project" value="UniProtKB-UniRule"/>
</dbReference>
<comment type="similarity">
    <text evidence="3">Belongs to the gamma-glutamylcyclotransferase family. ChaC subfamily.</text>
</comment>
<dbReference type="InterPro" id="IPR006840">
    <property type="entry name" value="ChaC"/>
</dbReference>
<evidence type="ECO:0000256" key="12">
    <source>
        <dbReference type="ARBA" id="ARBA00053732"/>
    </source>
</evidence>
<evidence type="ECO:0000256" key="9">
    <source>
        <dbReference type="ARBA" id="ARBA00023230"/>
    </source>
</evidence>
<dbReference type="EMBL" id="JBBPFD010000005">
    <property type="protein sequence ID" value="KAK7925847.1"/>
    <property type="molecule type" value="Genomic_DNA"/>
</dbReference>
<keyword evidence="15" id="KW-1185">Reference proteome</keyword>
<dbReference type="GO" id="GO:0006986">
    <property type="term" value="P:response to unfolded protein"/>
    <property type="evidence" value="ECO:0007669"/>
    <property type="project" value="UniProtKB-KW"/>
</dbReference>
<sequence length="198" mass="21907">MKPQDILAPGKGSLWIFGYGSLVWKPDFKYKRSKVGHIQGYKRRFWHGDNFHRGNDELPGRVVTLIEDDDASTWGVAFEVSGAQAEESLKYLNVRETVRGGYITKMVDFFPDGEESSPVSALVYIATADNPLYLGPASAQEIGAQIALSRGKSGHNLEYLLRLAEFMRTSCPQVQDGHLFSIEAAALEVVSLLLAAQQ</sequence>
<dbReference type="PANTHER" id="PTHR12192">
    <property type="entry name" value="CATION TRANSPORT PROTEIN CHAC-RELATED"/>
    <property type="match status" value="1"/>
</dbReference>
<evidence type="ECO:0000256" key="10">
    <source>
        <dbReference type="ARBA" id="ARBA00023239"/>
    </source>
</evidence>
<comment type="subcellular location">
    <subcellularLocation>
        <location evidence="1">Cytoplasm</location>
        <location evidence="1">Cytosol</location>
    </subcellularLocation>
    <subcellularLocation>
        <location evidence="2">Golgi apparatus</location>
        <location evidence="2">trans-Golgi network</location>
    </subcellularLocation>
</comment>
<dbReference type="GO" id="GO:0007219">
    <property type="term" value="P:Notch signaling pathway"/>
    <property type="evidence" value="ECO:0007669"/>
    <property type="project" value="UniProtKB-KW"/>
</dbReference>